<reference evidence="2 3" key="1">
    <citation type="journal article" date="2014" name="Genome Announc.">
        <title>Draft Genome Sequence of Xylella fastidiosa Pear Leaf Scorch Strain in Taiwan.</title>
        <authorList>
            <person name="Su C.C."/>
            <person name="Deng W.L."/>
            <person name="Jan F.J."/>
            <person name="Chang C.J."/>
            <person name="Huang H."/>
            <person name="Chen J."/>
        </authorList>
    </citation>
    <scope>NUCLEOTIDE SEQUENCE [LARGE SCALE GENOMIC DNA]</scope>
    <source>
        <strain evidence="2 3">PLS229</strain>
    </source>
</reference>
<protein>
    <submittedName>
        <fullName evidence="2">Uncharacterized protein</fullName>
    </submittedName>
</protein>
<organism evidence="2 3">
    <name type="scientific">Xylella taiwanensis</name>
    <dbReference type="NCBI Taxonomy" id="1444770"/>
    <lineage>
        <taxon>Bacteria</taxon>
        <taxon>Pseudomonadati</taxon>
        <taxon>Pseudomonadota</taxon>
        <taxon>Gammaproteobacteria</taxon>
        <taxon>Lysobacterales</taxon>
        <taxon>Lysobacteraceae</taxon>
        <taxon>Xylella</taxon>
    </lineage>
</organism>
<dbReference type="PATRIC" id="fig|1444770.3.peg.2652"/>
<evidence type="ECO:0000313" key="2">
    <source>
        <dbReference type="EMBL" id="EWS77330.1"/>
    </source>
</evidence>
<dbReference type="Proteomes" id="UP000020406">
    <property type="component" value="Unassembled WGS sequence"/>
</dbReference>
<dbReference type="EMBL" id="JDSQ01000022">
    <property type="protein sequence ID" value="EWS77330.1"/>
    <property type="molecule type" value="Genomic_DNA"/>
</dbReference>
<dbReference type="AlphaFoldDB" id="Z9JG00"/>
<comment type="caution">
    <text evidence="2">The sequence shown here is derived from an EMBL/GenBank/DDBJ whole genome shotgun (WGS) entry which is preliminary data.</text>
</comment>
<evidence type="ECO:0000313" key="3">
    <source>
        <dbReference type="Proteomes" id="UP000020406"/>
    </source>
</evidence>
<name>Z9JG00_9GAMM</name>
<proteinExistence type="predicted"/>
<gene>
    <name evidence="2" type="ORF">AF72_11220</name>
</gene>
<sequence>MEDMEPLMDALFMSAPLFCILHYGISLERYLRIKFKQR</sequence>
<accession>Z9JG00</accession>
<keyword evidence="1" id="KW-1133">Transmembrane helix</keyword>
<evidence type="ECO:0000256" key="1">
    <source>
        <dbReference type="SAM" id="Phobius"/>
    </source>
</evidence>
<keyword evidence="1" id="KW-0812">Transmembrane</keyword>
<keyword evidence="1" id="KW-0472">Membrane</keyword>
<feature type="transmembrane region" description="Helical" evidence="1">
    <location>
        <begin position="12"/>
        <end position="31"/>
    </location>
</feature>
<dbReference type="STRING" id="1444770.AF72_11220"/>